<keyword evidence="2" id="KW-1185">Reference proteome</keyword>
<gene>
    <name evidence="1" type="ORF">Mgra_00001190</name>
</gene>
<name>A0A8T0A1Q1_9BILA</name>
<dbReference type="EMBL" id="JABEBT010000006">
    <property type="protein sequence ID" value="KAF7639229.1"/>
    <property type="molecule type" value="Genomic_DNA"/>
</dbReference>
<organism evidence="1 2">
    <name type="scientific">Meloidogyne graminicola</name>
    <dbReference type="NCBI Taxonomy" id="189291"/>
    <lineage>
        <taxon>Eukaryota</taxon>
        <taxon>Metazoa</taxon>
        <taxon>Ecdysozoa</taxon>
        <taxon>Nematoda</taxon>
        <taxon>Chromadorea</taxon>
        <taxon>Rhabditida</taxon>
        <taxon>Tylenchina</taxon>
        <taxon>Tylenchomorpha</taxon>
        <taxon>Tylenchoidea</taxon>
        <taxon>Meloidogynidae</taxon>
        <taxon>Meloidogyninae</taxon>
        <taxon>Meloidogyne</taxon>
    </lineage>
</organism>
<proteinExistence type="predicted"/>
<protein>
    <submittedName>
        <fullName evidence="1">Uncharacterized protein</fullName>
    </submittedName>
</protein>
<sequence>MIDNVEGPNDYLAWPQQINMVINNWRIVNSSRSALHVGRTCPGEDAGRCSSWVFFFFDFFRQVFDYMARLQRQTFCFFIIRIDSFLYFSGVGCPVQWNWLDLFYRRMQAPPHDLFLGMDQHEQDAMQVNVWNVTAMDLQKKTIEGGAVGSCTFFLTITCDSLKF</sequence>
<accession>A0A8T0A1Q1</accession>
<dbReference type="Proteomes" id="UP000605970">
    <property type="component" value="Unassembled WGS sequence"/>
</dbReference>
<reference evidence="1" key="1">
    <citation type="journal article" date="2020" name="Ecol. Evol.">
        <title>Genome structure and content of the rice root-knot nematode (Meloidogyne graminicola).</title>
        <authorList>
            <person name="Phan N.T."/>
            <person name="Danchin E.G.J."/>
            <person name="Klopp C."/>
            <person name="Perfus-Barbeoch L."/>
            <person name="Kozlowski D.K."/>
            <person name="Koutsovoulos G.D."/>
            <person name="Lopez-Roques C."/>
            <person name="Bouchez O."/>
            <person name="Zahm M."/>
            <person name="Besnard G."/>
            <person name="Bellafiore S."/>
        </authorList>
    </citation>
    <scope>NUCLEOTIDE SEQUENCE</scope>
    <source>
        <strain evidence="1">VN-18</strain>
    </source>
</reference>
<comment type="caution">
    <text evidence="1">The sequence shown here is derived from an EMBL/GenBank/DDBJ whole genome shotgun (WGS) entry which is preliminary data.</text>
</comment>
<evidence type="ECO:0000313" key="1">
    <source>
        <dbReference type="EMBL" id="KAF7639229.1"/>
    </source>
</evidence>
<dbReference type="AlphaFoldDB" id="A0A8T0A1Q1"/>
<evidence type="ECO:0000313" key="2">
    <source>
        <dbReference type="Proteomes" id="UP000605970"/>
    </source>
</evidence>